<dbReference type="PANTHER" id="PTHR31973:SF197">
    <property type="entry name" value="SWIM-TYPE DOMAIN-CONTAINING PROTEIN"/>
    <property type="match status" value="1"/>
</dbReference>
<dbReference type="KEGG" id="nta:107804376"/>
<keyword evidence="3" id="KW-0862">Zinc</keyword>
<name>A0A1S4B491_TOBAC</name>
<keyword evidence="1" id="KW-0479">Metal-binding</keyword>
<dbReference type="InterPro" id="IPR007527">
    <property type="entry name" value="Znf_SWIM"/>
</dbReference>
<evidence type="ECO:0000256" key="3">
    <source>
        <dbReference type="ARBA" id="ARBA00022833"/>
    </source>
</evidence>
<dbReference type="AlphaFoldDB" id="A0A1S4B491"/>
<dbReference type="PANTHER" id="PTHR31973">
    <property type="entry name" value="POLYPROTEIN, PUTATIVE-RELATED"/>
    <property type="match status" value="1"/>
</dbReference>
<reference evidence="6" key="1">
    <citation type="submission" date="2025-08" db="UniProtKB">
        <authorList>
            <consortium name="RefSeq"/>
        </authorList>
    </citation>
    <scope>IDENTIFICATION</scope>
</reference>
<dbReference type="Pfam" id="PF10551">
    <property type="entry name" value="MULE"/>
    <property type="match status" value="1"/>
</dbReference>
<dbReference type="InterPro" id="IPR006564">
    <property type="entry name" value="Znf_PMZ"/>
</dbReference>
<accession>A0A1S4B491</accession>
<dbReference type="STRING" id="4097.A0A1S4B491"/>
<dbReference type="RefSeq" id="XP_016483750.1">
    <property type="nucleotide sequence ID" value="XM_016628264.1"/>
</dbReference>
<dbReference type="SMART" id="SM00575">
    <property type="entry name" value="ZnF_PMZ"/>
    <property type="match status" value="1"/>
</dbReference>
<evidence type="ECO:0000259" key="5">
    <source>
        <dbReference type="PROSITE" id="PS50966"/>
    </source>
</evidence>
<dbReference type="InterPro" id="IPR018289">
    <property type="entry name" value="MULE_transposase_dom"/>
</dbReference>
<keyword evidence="2 4" id="KW-0863">Zinc-finger</keyword>
<protein>
    <recommendedName>
        <fullName evidence="5">SWIM-type domain-containing protein</fullName>
    </recommendedName>
</protein>
<gene>
    <name evidence="6" type="primary">LOC107804376</name>
</gene>
<evidence type="ECO:0000313" key="6">
    <source>
        <dbReference type="RefSeq" id="XP_016483750.1"/>
    </source>
</evidence>
<dbReference type="PROSITE" id="PS50966">
    <property type="entry name" value="ZF_SWIM"/>
    <property type="match status" value="1"/>
</dbReference>
<proteinExistence type="predicted"/>
<dbReference type="GO" id="GO:0008270">
    <property type="term" value="F:zinc ion binding"/>
    <property type="evidence" value="ECO:0007669"/>
    <property type="project" value="UniProtKB-KW"/>
</dbReference>
<feature type="domain" description="SWIM-type" evidence="5">
    <location>
        <begin position="216"/>
        <end position="248"/>
    </location>
</feature>
<evidence type="ECO:0000256" key="1">
    <source>
        <dbReference type="ARBA" id="ARBA00022723"/>
    </source>
</evidence>
<sequence>MGWLEGCKRIIGFDGCFLKGMCKGELLVAVGKNGNNQIFPIAWVVVETKHSWTWFIQHLSADLELGDGFNLTVTSDSQKGLIPAIENLQCKDEFARLGMLGRNICEYVLDYNKEVWVRAYFSPMSKCDVVKNNMCEAFHSWIVVPRHKSVITILEEIRHKVMTRTVDMRRFAETLITDISPIARMNLEENKDAFRRCKVLWNGDNGFEISNSDIRHIVDLREKTCTCRTWMLRGIPCPHAICSLYHLGQNPDGLVEH</sequence>
<organism evidence="6">
    <name type="scientific">Nicotiana tabacum</name>
    <name type="common">Common tobacco</name>
    <dbReference type="NCBI Taxonomy" id="4097"/>
    <lineage>
        <taxon>Eukaryota</taxon>
        <taxon>Viridiplantae</taxon>
        <taxon>Streptophyta</taxon>
        <taxon>Embryophyta</taxon>
        <taxon>Tracheophyta</taxon>
        <taxon>Spermatophyta</taxon>
        <taxon>Magnoliopsida</taxon>
        <taxon>eudicotyledons</taxon>
        <taxon>Gunneridae</taxon>
        <taxon>Pentapetalae</taxon>
        <taxon>asterids</taxon>
        <taxon>lamiids</taxon>
        <taxon>Solanales</taxon>
        <taxon>Solanaceae</taxon>
        <taxon>Nicotianoideae</taxon>
        <taxon>Nicotianeae</taxon>
        <taxon>Nicotiana</taxon>
    </lineage>
</organism>
<dbReference type="OrthoDB" id="1296858at2759"/>
<evidence type="ECO:0000256" key="4">
    <source>
        <dbReference type="PROSITE-ProRule" id="PRU00325"/>
    </source>
</evidence>
<dbReference type="PaxDb" id="4097-A0A1S4B491"/>
<dbReference type="Pfam" id="PF04434">
    <property type="entry name" value="SWIM"/>
    <property type="match status" value="1"/>
</dbReference>
<evidence type="ECO:0000256" key="2">
    <source>
        <dbReference type="ARBA" id="ARBA00022771"/>
    </source>
</evidence>